<evidence type="ECO:0000313" key="9">
    <source>
        <dbReference type="Proteomes" id="UP000324907"/>
    </source>
</evidence>
<dbReference type="PANTHER" id="PTHR37834:SF2">
    <property type="entry name" value="ESTERASE, SGNH HYDROLASE-TYPE"/>
    <property type="match status" value="1"/>
</dbReference>
<dbReference type="AlphaFoldDB" id="A0A5A8CQ56"/>
<dbReference type="InterPro" id="IPR052762">
    <property type="entry name" value="PCW_deacetylase/CE"/>
</dbReference>
<evidence type="ECO:0000259" key="2">
    <source>
        <dbReference type="Pfam" id="PF13472"/>
    </source>
</evidence>
<dbReference type="Gene3D" id="3.40.50.1110">
    <property type="entry name" value="SGNH hydrolase"/>
    <property type="match status" value="1"/>
</dbReference>
<reference evidence="7 8" key="1">
    <citation type="submission" date="2019-07" db="EMBL/GenBank/DDBJ databases">
        <title>Genomes of Cafeteria roenbergensis.</title>
        <authorList>
            <person name="Fischer M.G."/>
            <person name="Hackl T."/>
            <person name="Roman M."/>
        </authorList>
    </citation>
    <scope>NUCLEOTIDE SEQUENCE [LARGE SCALE GENOMIC DNA]</scope>
    <source>
        <strain evidence="3 8">BVI</strain>
        <strain evidence="4 10">Cflag</strain>
        <strain evidence="6 7">E4-10P</strain>
        <strain evidence="5 9">RCC970-E3</strain>
    </source>
</reference>
<accession>A0A5A8CQ56</accession>
<evidence type="ECO:0000256" key="1">
    <source>
        <dbReference type="SAM" id="SignalP"/>
    </source>
</evidence>
<dbReference type="EMBL" id="VLTO01000006">
    <property type="protein sequence ID" value="KAA0176771.1"/>
    <property type="molecule type" value="Genomic_DNA"/>
</dbReference>
<feature type="signal peptide" evidence="1">
    <location>
        <begin position="1"/>
        <end position="23"/>
    </location>
</feature>
<keyword evidence="8" id="KW-1185">Reference proteome</keyword>
<dbReference type="Gene3D" id="2.60.120.260">
    <property type="entry name" value="Galactose-binding domain-like"/>
    <property type="match status" value="1"/>
</dbReference>
<dbReference type="Proteomes" id="UP000322899">
    <property type="component" value="Unassembled WGS sequence"/>
</dbReference>
<organism evidence="3 8">
    <name type="scientific">Cafeteria roenbergensis</name>
    <name type="common">Marine flagellate</name>
    <dbReference type="NCBI Taxonomy" id="33653"/>
    <lineage>
        <taxon>Eukaryota</taxon>
        <taxon>Sar</taxon>
        <taxon>Stramenopiles</taxon>
        <taxon>Bigyra</taxon>
        <taxon>Opalozoa</taxon>
        <taxon>Bicosoecida</taxon>
        <taxon>Cafeteriaceae</taxon>
        <taxon>Cafeteria</taxon>
    </lineage>
</organism>
<evidence type="ECO:0000313" key="4">
    <source>
        <dbReference type="EMBL" id="KAA0162840.1"/>
    </source>
</evidence>
<evidence type="ECO:0000313" key="3">
    <source>
        <dbReference type="EMBL" id="KAA0155235.1"/>
    </source>
</evidence>
<dbReference type="EMBL" id="VLTN01000008">
    <property type="protein sequence ID" value="KAA0155235.1"/>
    <property type="molecule type" value="Genomic_DNA"/>
</dbReference>
<evidence type="ECO:0000313" key="6">
    <source>
        <dbReference type="EMBL" id="KAA0176771.1"/>
    </source>
</evidence>
<name>A0A5A8CQ56_CAFRO</name>
<keyword evidence="1" id="KW-0732">Signal</keyword>
<dbReference type="PANTHER" id="PTHR37834">
    <property type="entry name" value="GDSL-LIKE LIPASE/ACYLHYDROLASE DOMAIN PROTEIN (AFU_ORTHOLOGUE AFUA_2G00620)"/>
    <property type="match status" value="1"/>
</dbReference>
<proteinExistence type="predicted"/>
<dbReference type="Proteomes" id="UP000325113">
    <property type="component" value="Unassembled WGS sequence"/>
</dbReference>
<dbReference type="Proteomes" id="UP000324907">
    <property type="component" value="Unassembled WGS sequence"/>
</dbReference>
<feature type="chain" id="PRO_5033472901" description="SGNH hydrolase-type esterase domain-containing protein" evidence="1">
    <location>
        <begin position="24"/>
        <end position="414"/>
    </location>
</feature>
<dbReference type="EMBL" id="VLTL01000020">
    <property type="protein sequence ID" value="KAA0169688.1"/>
    <property type="molecule type" value="Genomic_DNA"/>
</dbReference>
<dbReference type="EMBL" id="VLTM01000025">
    <property type="protein sequence ID" value="KAA0162840.1"/>
    <property type="molecule type" value="Genomic_DNA"/>
</dbReference>
<sequence length="414" mass="42989">MRRGAWGAAAAVAAAALLQQIAARDTANATDPRIRIVGRGLANDAGGWVFDWPNSFLVSTHGAETVTASVSSNGWARLRVVAYSSTGGFTDGRWGPSAVVNVAPGTGEYVLVAGLGDDKLGGPLAAPAAEDVTILVSKMNEADYNEHHETDARVTLHSFSLPGGGEIVPVADVPGLPRSDRRIEFIGDSITAAYGVAGLAPCTARPWQQEAGRSHAALTCAALSAQCHVQAWSGRGLVMNYESEEPGTHMPEIERRVWGSVLDSPEWDFSSWVPHAVWVNLGTNDQCCGRKWPLPSFEPTLAALLLNITKRYAVAGHSPVPIFAAFGPVASSYGPQVQAAVKAANANGALAVAVDQTAIFPGGPGRVGCSGHPSTAGQFAMAQQAATSIGNATGWAVGPIDGDNPVGALLRWST</sequence>
<feature type="domain" description="SGNH hydrolase-type esterase" evidence="2">
    <location>
        <begin position="185"/>
        <end position="378"/>
    </location>
</feature>
<evidence type="ECO:0000313" key="5">
    <source>
        <dbReference type="EMBL" id="KAA0169688.1"/>
    </source>
</evidence>
<dbReference type="Proteomes" id="UP000323011">
    <property type="component" value="Unassembled WGS sequence"/>
</dbReference>
<dbReference type="InterPro" id="IPR036514">
    <property type="entry name" value="SGNH_hydro_sf"/>
</dbReference>
<gene>
    <name evidence="6" type="ORF">FNF27_01593</name>
    <name evidence="5" type="ORF">FNF28_01966</name>
    <name evidence="3" type="ORF">FNF29_01986</name>
    <name evidence="4" type="ORF">FNF31_03103</name>
</gene>
<evidence type="ECO:0000313" key="7">
    <source>
        <dbReference type="Proteomes" id="UP000322899"/>
    </source>
</evidence>
<evidence type="ECO:0000313" key="10">
    <source>
        <dbReference type="Proteomes" id="UP000325113"/>
    </source>
</evidence>
<protein>
    <recommendedName>
        <fullName evidence="2">SGNH hydrolase-type esterase domain-containing protein</fullName>
    </recommendedName>
</protein>
<dbReference type="Pfam" id="PF13472">
    <property type="entry name" value="Lipase_GDSL_2"/>
    <property type="match status" value="1"/>
</dbReference>
<dbReference type="OrthoDB" id="426133at2759"/>
<dbReference type="SUPFAM" id="SSF52266">
    <property type="entry name" value="SGNH hydrolase"/>
    <property type="match status" value="1"/>
</dbReference>
<dbReference type="InterPro" id="IPR013830">
    <property type="entry name" value="SGNH_hydro"/>
</dbReference>
<evidence type="ECO:0000313" key="8">
    <source>
        <dbReference type="Proteomes" id="UP000323011"/>
    </source>
</evidence>
<comment type="caution">
    <text evidence="3">The sequence shown here is derived from an EMBL/GenBank/DDBJ whole genome shotgun (WGS) entry which is preliminary data.</text>
</comment>